<proteinExistence type="predicted"/>
<gene>
    <name evidence="1" type="ORF">SS50377_15048</name>
</gene>
<dbReference type="EMBL" id="KI546101">
    <property type="protein sequence ID" value="EST45029.1"/>
    <property type="molecule type" value="Genomic_DNA"/>
</dbReference>
<name>V6LW35_9EUKA</name>
<reference evidence="1" key="1">
    <citation type="journal article" date="2014" name="PLoS Genet.">
        <title>The Genome of Spironucleus salmonicida Highlights a Fish Pathogen Adapted to Fluctuating Environments.</title>
        <authorList>
            <person name="Xu F."/>
            <person name="Jerlstrom-Hultqvist J."/>
            <person name="Einarsson E."/>
            <person name="Astvaldsson A."/>
            <person name="Svard S.G."/>
            <person name="Andersson J.O."/>
        </authorList>
    </citation>
    <scope>NUCLEOTIDE SEQUENCE</scope>
</reference>
<evidence type="ECO:0000313" key="1">
    <source>
        <dbReference type="EMBL" id="EST45029.1"/>
    </source>
</evidence>
<dbReference type="AlphaFoldDB" id="V6LW35"/>
<sequence>MEVKQVIPISFSESCLQGVPMKFDSQQQEIIISDMKIKIYNGDLKIIQQTQLQKLMNISIDTPDIVASKSSGDLFSSQYQQISEWRFDTDVFIPGPQILKNIIITSPYFNLLFKKADKCLYLKSQQLETLIKIDLYEPIYFCIILQQTTQFIALVLTAIRFPGGYYGSQGGITSGHVHVLQFSSECQITEIIVQDKINQKEEIILDTDTNCKQLDVIQKEQILTTRTEFPNDLNKEFFEKAQELLECEQSKESKVLLDNKCSNKISQLYDYFIQELSKDQPNPGVLEQIRLLLQYYDK</sequence>
<dbReference type="VEuPathDB" id="GiardiaDB:SS50377_25481"/>
<organism evidence="1">
    <name type="scientific">Spironucleus salmonicida</name>
    <dbReference type="NCBI Taxonomy" id="348837"/>
    <lineage>
        <taxon>Eukaryota</taxon>
        <taxon>Metamonada</taxon>
        <taxon>Diplomonadida</taxon>
        <taxon>Hexamitidae</taxon>
        <taxon>Hexamitinae</taxon>
        <taxon>Spironucleus</taxon>
    </lineage>
</organism>
<protein>
    <submittedName>
        <fullName evidence="1">Uncharacterized protein</fullName>
    </submittedName>
</protein>
<accession>V6LW35</accession>